<dbReference type="EMBL" id="MG251390">
    <property type="protein sequence ID" value="AUE22235.1"/>
    <property type="molecule type" value="Genomic_DNA"/>
</dbReference>
<dbReference type="Pfam" id="PF13392">
    <property type="entry name" value="HNH_3"/>
    <property type="match status" value="1"/>
</dbReference>
<dbReference type="InterPro" id="IPR044925">
    <property type="entry name" value="His-Me_finger_sf"/>
</dbReference>
<proteinExistence type="predicted"/>
<reference evidence="2 3" key="1">
    <citation type="submission" date="2017-10" db="EMBL/GenBank/DDBJ databases">
        <title>Complete genome sequence of Escherichia coli bacteriophage vB_EcoP_VEc3.</title>
        <authorList>
            <person name="Volozhantsev N.V."/>
            <person name="Verevkin V.V."/>
            <person name="Krasilnikova V.M."/>
            <person name="Denisenko E.A."/>
            <person name="Myakinina V.P."/>
            <person name="Kislichkina A.A."/>
            <person name="Bogun A.G."/>
        </authorList>
    </citation>
    <scope>NUCLEOTIDE SEQUENCE [LARGE SCALE GENOMIC DNA]</scope>
</reference>
<organism evidence="2 3">
    <name type="scientific">Escherichia phage VEc3</name>
    <dbReference type="NCBI Taxonomy" id="2783801"/>
    <lineage>
        <taxon>Viruses</taxon>
        <taxon>Duplodnaviria</taxon>
        <taxon>Heunggongvirae</taxon>
        <taxon>Uroviricota</taxon>
        <taxon>Caudoviricetes</taxon>
        <taxon>Autographivirales</taxon>
        <taxon>Autosignataviridae</taxon>
        <taxon>Molineuxvirinae</taxon>
        <taxon>Vectrevirus</taxon>
        <taxon>Vectrevirus VEc3</taxon>
    </lineage>
</organism>
<evidence type="ECO:0000259" key="1">
    <source>
        <dbReference type="Pfam" id="PF13392"/>
    </source>
</evidence>
<dbReference type="SUPFAM" id="SSF54060">
    <property type="entry name" value="His-Me finger endonucleases"/>
    <property type="match status" value="1"/>
</dbReference>
<dbReference type="Gene3D" id="3.90.75.20">
    <property type="match status" value="1"/>
</dbReference>
<sequence>MRKSLAQRVEQAGYTIQDDGTIKGKRGNILKPWLQSSGYPVVNIVFKKGTKTTTLVHRIIASKYCPCSDPLANDVNHKDGIKTNNAASNLEWITRRQNRNHYLGFEDYMTLTAEDARKKNNERTIARRKLLKQLNNKD</sequence>
<dbReference type="InterPro" id="IPR003615">
    <property type="entry name" value="HNH_nuc"/>
</dbReference>
<feature type="domain" description="HNH nuclease" evidence="1">
    <location>
        <begin position="56"/>
        <end position="99"/>
    </location>
</feature>
<keyword evidence="3" id="KW-1185">Reference proteome</keyword>
<evidence type="ECO:0000313" key="2">
    <source>
        <dbReference type="EMBL" id="AUE22235.1"/>
    </source>
</evidence>
<evidence type="ECO:0000313" key="3">
    <source>
        <dbReference type="Proteomes" id="UP000241298"/>
    </source>
</evidence>
<gene>
    <name evidence="2" type="ORF">vec3_09</name>
</gene>
<protein>
    <recommendedName>
        <fullName evidence="1">HNH nuclease domain-containing protein</fullName>
    </recommendedName>
</protein>
<accession>A0A2H4YE66</accession>
<name>A0A2H4YE66_9CAUD</name>
<dbReference type="Proteomes" id="UP000241298">
    <property type="component" value="Segment"/>
</dbReference>